<keyword evidence="2 4" id="KW-0472">Membrane</keyword>
<dbReference type="RefSeq" id="WP_192462620.1">
    <property type="nucleotide sequence ID" value="NZ_JACYFJ010000004.1"/>
</dbReference>
<dbReference type="PRINTS" id="PR01021">
    <property type="entry name" value="OMPADOMAIN"/>
</dbReference>
<dbReference type="InterPro" id="IPR036737">
    <property type="entry name" value="OmpA-like_sf"/>
</dbReference>
<dbReference type="PROSITE" id="PS51123">
    <property type="entry name" value="OMPA_2"/>
    <property type="match status" value="1"/>
</dbReference>
<dbReference type="InterPro" id="IPR006664">
    <property type="entry name" value="OMP_bac"/>
</dbReference>
<dbReference type="EMBL" id="JBHSAW010000001">
    <property type="protein sequence ID" value="MFC4094388.1"/>
    <property type="molecule type" value="Genomic_DNA"/>
</dbReference>
<dbReference type="Gene3D" id="1.25.40.10">
    <property type="entry name" value="Tetratricopeptide repeat domain"/>
    <property type="match status" value="1"/>
</dbReference>
<evidence type="ECO:0000256" key="4">
    <source>
        <dbReference type="PROSITE-ProRule" id="PRU00473"/>
    </source>
</evidence>
<dbReference type="InterPro" id="IPR011659">
    <property type="entry name" value="WD40"/>
</dbReference>
<evidence type="ECO:0000259" key="5">
    <source>
        <dbReference type="PROSITE" id="PS51123"/>
    </source>
</evidence>
<dbReference type="PANTHER" id="PTHR30329">
    <property type="entry name" value="STATOR ELEMENT OF FLAGELLAR MOTOR COMPLEX"/>
    <property type="match status" value="1"/>
</dbReference>
<dbReference type="Proteomes" id="UP001595814">
    <property type="component" value="Unassembled WGS sequence"/>
</dbReference>
<dbReference type="InterPro" id="IPR006665">
    <property type="entry name" value="OmpA-like"/>
</dbReference>
<feature type="domain" description="OmpA-like" evidence="5">
    <location>
        <begin position="521"/>
        <end position="642"/>
    </location>
</feature>
<gene>
    <name evidence="6" type="ORF">ACFOUT_00780</name>
</gene>
<dbReference type="SUPFAM" id="SSF48452">
    <property type="entry name" value="TPR-like"/>
    <property type="match status" value="1"/>
</dbReference>
<dbReference type="Pfam" id="PF00691">
    <property type="entry name" value="OmpA"/>
    <property type="match status" value="1"/>
</dbReference>
<evidence type="ECO:0000313" key="6">
    <source>
        <dbReference type="EMBL" id="MFC4094388.1"/>
    </source>
</evidence>
<comment type="subcellular location">
    <subcellularLocation>
        <location evidence="1">Cell outer membrane</location>
    </subcellularLocation>
</comment>
<dbReference type="Pfam" id="PF07676">
    <property type="entry name" value="PD40"/>
    <property type="match status" value="2"/>
</dbReference>
<dbReference type="PANTHER" id="PTHR30329:SF21">
    <property type="entry name" value="LIPOPROTEIN YIAD-RELATED"/>
    <property type="match status" value="1"/>
</dbReference>
<sequence length="642" mass="73282">MVKGVRYHIVLLFFFCWSNCFSQINRKKQAEDNFDHYGHMSVIEPYQSLLKKGYEETDIYKKLGNAKYYSANYDVANYWYEKLLTSQEVAVSPDYLYRYSLTLRTLKRYDEADEWMNKFNKVKSNDSRTQRYQENSDYLKKIEIPQEQYTIVNLEQLNSAESDFAPSFYKDQLVFTTARDLEMQKYNPLPYLNLYQASLDGNQEPIPVSQLEIDLNTKANESTTAFSKDGSTLYFTRNNYSNKKFKRDKKGVSRLKIYRVERERNSWSAPEDLPFNGTDYSVAHPTLNATGTKMYFASDMPGGKGASDLYEVAIHADGSFGEPINLGAPINTEGKETFPFISESGVLYFASDGHPGLGGLDIFKVDIENKSTDIRNLGSPINSSEDDFSIVMDPKEEKGFFASNRKGGLGKDDIYQLKRNDIECFTFISGTAYDKDSGEPLSITQITSLDHKGVQIGETITASDGSYTIRIPCQEKQYQLIGNKEGYENGSLFMLTRTDQKQIKGTRLELEKSEKVASVGSDLVKILKLTPIYFDLNSSYLRNDAYPELDKVVAYMSKRPDIKIAVGSHTDSRESDTYNMWLSKRRAKRTVEYIISEGISASRVTGEGYGETRLLNKCSNGVKCSEKEHQLNRRSEFIIMEK</sequence>
<dbReference type="SUPFAM" id="SSF82171">
    <property type="entry name" value="DPP6 N-terminal domain-like"/>
    <property type="match status" value="1"/>
</dbReference>
<dbReference type="InterPro" id="IPR011990">
    <property type="entry name" value="TPR-like_helical_dom_sf"/>
</dbReference>
<accession>A0ABV8JPB9</accession>
<evidence type="ECO:0000313" key="7">
    <source>
        <dbReference type="Proteomes" id="UP001595814"/>
    </source>
</evidence>
<comment type="caution">
    <text evidence="6">The sequence shown here is derived from an EMBL/GenBank/DDBJ whole genome shotgun (WGS) entry which is preliminary data.</text>
</comment>
<evidence type="ECO:0000256" key="2">
    <source>
        <dbReference type="ARBA" id="ARBA00023136"/>
    </source>
</evidence>
<keyword evidence="3" id="KW-0998">Cell outer membrane</keyword>
<dbReference type="CDD" id="cd07185">
    <property type="entry name" value="OmpA_C-like"/>
    <property type="match status" value="1"/>
</dbReference>
<protein>
    <submittedName>
        <fullName evidence="6">OmpA family protein</fullName>
    </submittedName>
</protein>
<dbReference type="Gene3D" id="2.120.10.30">
    <property type="entry name" value="TolB, C-terminal domain"/>
    <property type="match status" value="1"/>
</dbReference>
<keyword evidence="7" id="KW-1185">Reference proteome</keyword>
<evidence type="ECO:0000256" key="1">
    <source>
        <dbReference type="ARBA" id="ARBA00004442"/>
    </source>
</evidence>
<reference evidence="7" key="1">
    <citation type="journal article" date="2019" name="Int. J. Syst. Evol. Microbiol.">
        <title>The Global Catalogue of Microorganisms (GCM) 10K type strain sequencing project: providing services to taxonomists for standard genome sequencing and annotation.</title>
        <authorList>
            <consortium name="The Broad Institute Genomics Platform"/>
            <consortium name="The Broad Institute Genome Sequencing Center for Infectious Disease"/>
            <person name="Wu L."/>
            <person name="Ma J."/>
        </authorList>
    </citation>
    <scope>NUCLEOTIDE SEQUENCE [LARGE SCALE GENOMIC DNA]</scope>
    <source>
        <strain evidence="7">CECT 7477</strain>
    </source>
</reference>
<dbReference type="InterPro" id="IPR011042">
    <property type="entry name" value="6-blade_b-propeller_TolB-like"/>
</dbReference>
<dbReference type="SUPFAM" id="SSF103088">
    <property type="entry name" value="OmpA-like"/>
    <property type="match status" value="1"/>
</dbReference>
<dbReference type="Gene3D" id="3.30.1330.60">
    <property type="entry name" value="OmpA-like domain"/>
    <property type="match status" value="1"/>
</dbReference>
<organism evidence="6 7">
    <name type="scientific">Euzebyella saccharophila</name>
    <dbReference type="NCBI Taxonomy" id="679664"/>
    <lineage>
        <taxon>Bacteria</taxon>
        <taxon>Pseudomonadati</taxon>
        <taxon>Bacteroidota</taxon>
        <taxon>Flavobacteriia</taxon>
        <taxon>Flavobacteriales</taxon>
        <taxon>Flavobacteriaceae</taxon>
        <taxon>Euzebyella</taxon>
    </lineage>
</organism>
<evidence type="ECO:0000256" key="3">
    <source>
        <dbReference type="ARBA" id="ARBA00023237"/>
    </source>
</evidence>
<proteinExistence type="predicted"/>
<name>A0ABV8JPB9_9FLAO</name>
<dbReference type="InterPro" id="IPR050330">
    <property type="entry name" value="Bact_OuterMem_StrucFunc"/>
</dbReference>